<dbReference type="CDD" id="cd00082">
    <property type="entry name" value="HisKA"/>
    <property type="match status" value="1"/>
</dbReference>
<dbReference type="Pfam" id="PF02743">
    <property type="entry name" value="dCache_1"/>
    <property type="match status" value="1"/>
</dbReference>
<protein>
    <recommendedName>
        <fullName evidence="3">histidine kinase</fullName>
        <ecNumber evidence="3">2.7.13.3</ecNumber>
    </recommendedName>
</protein>
<keyword evidence="20" id="KW-1185">Reference proteome</keyword>
<evidence type="ECO:0000256" key="13">
    <source>
        <dbReference type="ARBA" id="ARBA00023136"/>
    </source>
</evidence>
<evidence type="ECO:0000256" key="3">
    <source>
        <dbReference type="ARBA" id="ARBA00012438"/>
    </source>
</evidence>
<dbReference type="Gene3D" id="3.30.450.20">
    <property type="entry name" value="PAS domain"/>
    <property type="match status" value="2"/>
</dbReference>
<dbReference type="GO" id="GO:0000155">
    <property type="term" value="F:phosphorelay sensor kinase activity"/>
    <property type="evidence" value="ECO:0007669"/>
    <property type="project" value="InterPro"/>
</dbReference>
<dbReference type="InterPro" id="IPR005467">
    <property type="entry name" value="His_kinase_dom"/>
</dbReference>
<evidence type="ECO:0000256" key="14">
    <source>
        <dbReference type="SAM" id="Coils"/>
    </source>
</evidence>
<evidence type="ECO:0000256" key="11">
    <source>
        <dbReference type="ARBA" id="ARBA00022989"/>
    </source>
</evidence>
<evidence type="ECO:0000313" key="19">
    <source>
        <dbReference type="Proteomes" id="UP000755667"/>
    </source>
</evidence>
<evidence type="ECO:0000256" key="1">
    <source>
        <dbReference type="ARBA" id="ARBA00000085"/>
    </source>
</evidence>
<dbReference type="PRINTS" id="PR00344">
    <property type="entry name" value="BCTRLSENSOR"/>
</dbReference>
<keyword evidence="14" id="KW-0175">Coiled coil</keyword>
<dbReference type="SMART" id="SM00388">
    <property type="entry name" value="HisKA"/>
    <property type="match status" value="1"/>
</dbReference>
<evidence type="ECO:0000313" key="20">
    <source>
        <dbReference type="Proteomes" id="UP000809440"/>
    </source>
</evidence>
<evidence type="ECO:0000256" key="7">
    <source>
        <dbReference type="ARBA" id="ARBA00022692"/>
    </source>
</evidence>
<organism evidence="17 19">
    <name type="scientific">Marivita cryptomonadis</name>
    <dbReference type="NCBI Taxonomy" id="505252"/>
    <lineage>
        <taxon>Bacteria</taxon>
        <taxon>Pseudomonadati</taxon>
        <taxon>Pseudomonadota</taxon>
        <taxon>Alphaproteobacteria</taxon>
        <taxon>Rhodobacterales</taxon>
        <taxon>Roseobacteraceae</taxon>
        <taxon>Marivita</taxon>
    </lineage>
</organism>
<evidence type="ECO:0000256" key="9">
    <source>
        <dbReference type="ARBA" id="ARBA00022777"/>
    </source>
</evidence>
<evidence type="ECO:0000256" key="4">
    <source>
        <dbReference type="ARBA" id="ARBA00022475"/>
    </source>
</evidence>
<feature type="domain" description="Histidine kinase" evidence="16">
    <location>
        <begin position="371"/>
        <end position="580"/>
    </location>
</feature>
<keyword evidence="4" id="KW-1003">Cell membrane</keyword>
<evidence type="ECO:0000256" key="15">
    <source>
        <dbReference type="SAM" id="Phobius"/>
    </source>
</evidence>
<dbReference type="InterPro" id="IPR029151">
    <property type="entry name" value="Sensor-like_sf"/>
</dbReference>
<keyword evidence="8" id="KW-0547">Nucleotide-binding</keyword>
<dbReference type="InterPro" id="IPR003661">
    <property type="entry name" value="HisK_dim/P_dom"/>
</dbReference>
<comment type="subcellular location">
    <subcellularLocation>
        <location evidence="2">Cell membrane</location>
        <topology evidence="2">Multi-pass membrane protein</topology>
    </subcellularLocation>
</comment>
<keyword evidence="5" id="KW-0597">Phosphoprotein</keyword>
<dbReference type="EC" id="2.7.13.3" evidence="3"/>
<dbReference type="CDD" id="cd12914">
    <property type="entry name" value="PDC1_DGC_like"/>
    <property type="match status" value="1"/>
</dbReference>
<dbReference type="Proteomes" id="UP000809440">
    <property type="component" value="Unassembled WGS sequence"/>
</dbReference>
<dbReference type="EMBL" id="JAFBXF010000019">
    <property type="protein sequence ID" value="MBM2419441.1"/>
    <property type="molecule type" value="Genomic_DNA"/>
</dbReference>
<dbReference type="InterPro" id="IPR036097">
    <property type="entry name" value="HisK_dim/P_sf"/>
</dbReference>
<keyword evidence="6" id="KW-0808">Transferase</keyword>
<dbReference type="SMART" id="SM00387">
    <property type="entry name" value="HATPase_c"/>
    <property type="match status" value="1"/>
</dbReference>
<evidence type="ECO:0000313" key="18">
    <source>
        <dbReference type="EMBL" id="MBM2419441.1"/>
    </source>
</evidence>
<evidence type="ECO:0000256" key="2">
    <source>
        <dbReference type="ARBA" id="ARBA00004651"/>
    </source>
</evidence>
<dbReference type="InterPro" id="IPR033479">
    <property type="entry name" value="dCache_1"/>
</dbReference>
<gene>
    <name evidence="17" type="ORF">JQX41_20830</name>
    <name evidence="18" type="ORF">JQX48_20850</name>
</gene>
<dbReference type="PIRSF" id="PIRSF036431">
    <property type="entry name" value="STHK_DctB"/>
    <property type="match status" value="1"/>
</dbReference>
<dbReference type="PANTHER" id="PTHR43065">
    <property type="entry name" value="SENSOR HISTIDINE KINASE"/>
    <property type="match status" value="1"/>
</dbReference>
<dbReference type="GO" id="GO:0005886">
    <property type="term" value="C:plasma membrane"/>
    <property type="evidence" value="ECO:0007669"/>
    <property type="project" value="UniProtKB-SubCell"/>
</dbReference>
<dbReference type="RefSeq" id="WP_085633121.1">
    <property type="nucleotide sequence ID" value="NZ_JAFBWU010000019.1"/>
</dbReference>
<dbReference type="Gene3D" id="1.10.287.130">
    <property type="match status" value="1"/>
</dbReference>
<feature type="coiled-coil region" evidence="14">
    <location>
        <begin position="318"/>
        <end position="362"/>
    </location>
</feature>
<dbReference type="EMBL" id="JAFBXE010000019">
    <property type="protein sequence ID" value="MBM2414770.1"/>
    <property type="molecule type" value="Genomic_DNA"/>
</dbReference>
<evidence type="ECO:0000256" key="5">
    <source>
        <dbReference type="ARBA" id="ARBA00022553"/>
    </source>
</evidence>
<dbReference type="InterPro" id="IPR017055">
    <property type="entry name" value="Sig_transdc_His_kinase_DctB"/>
</dbReference>
<keyword evidence="10" id="KW-0067">ATP-binding</keyword>
<dbReference type="SUPFAM" id="SSF103190">
    <property type="entry name" value="Sensory domain-like"/>
    <property type="match status" value="1"/>
</dbReference>
<dbReference type="InterPro" id="IPR003594">
    <property type="entry name" value="HATPase_dom"/>
</dbReference>
<feature type="transmembrane region" description="Helical" evidence="15">
    <location>
        <begin position="20"/>
        <end position="46"/>
    </location>
</feature>
<evidence type="ECO:0000256" key="10">
    <source>
        <dbReference type="ARBA" id="ARBA00022840"/>
    </source>
</evidence>
<evidence type="ECO:0000256" key="12">
    <source>
        <dbReference type="ARBA" id="ARBA00023012"/>
    </source>
</evidence>
<keyword evidence="12" id="KW-0902">Two-component regulatory system</keyword>
<evidence type="ECO:0000313" key="17">
    <source>
        <dbReference type="EMBL" id="MBM2414770.1"/>
    </source>
</evidence>
<evidence type="ECO:0000259" key="16">
    <source>
        <dbReference type="PROSITE" id="PS50109"/>
    </source>
</evidence>
<dbReference type="PANTHER" id="PTHR43065:SF46">
    <property type="entry name" value="C4-DICARBOXYLATE TRANSPORT SENSOR PROTEIN DCTB"/>
    <property type="match status" value="1"/>
</dbReference>
<dbReference type="AlphaFoldDB" id="A0A9Q2P1Z3"/>
<name>A0A9Q2P1Z3_9RHOB</name>
<proteinExistence type="predicted"/>
<dbReference type="SUPFAM" id="SSF55874">
    <property type="entry name" value="ATPase domain of HSP90 chaperone/DNA topoisomerase II/histidine kinase"/>
    <property type="match status" value="1"/>
</dbReference>
<comment type="catalytic activity">
    <reaction evidence="1">
        <text>ATP + protein L-histidine = ADP + protein N-phospho-L-histidine.</text>
        <dbReference type="EC" id="2.7.13.3"/>
    </reaction>
</comment>
<dbReference type="InterPro" id="IPR036890">
    <property type="entry name" value="HATPase_C_sf"/>
</dbReference>
<dbReference type="OrthoDB" id="7568856at2"/>
<dbReference type="PROSITE" id="PS50109">
    <property type="entry name" value="HIS_KIN"/>
    <property type="match status" value="1"/>
</dbReference>
<evidence type="ECO:0000256" key="6">
    <source>
        <dbReference type="ARBA" id="ARBA00022679"/>
    </source>
</evidence>
<keyword evidence="9 17" id="KW-0418">Kinase</keyword>
<keyword evidence="13 15" id="KW-0472">Membrane</keyword>
<sequence length="584" mass="63492">MTDTLSKPPTYTADPAPQRAFYIFAAVFGLCAVAIASYFALAAYFLRTEAAQTPERAQFFASSIDDALTRLEHLPYVLSIDESTLGALVSGNTDEMNPILADIAERAGAEFVYVLDLNGKTVASSNYRDTDSLVGNYYTFRPYFRDAVAGGAGRFYAVGVTTGRPGYFIAEPVRDAEGTIHGVVTVKIGFNDLSRALSGNGELVLVADEQGVVLASSDPDLIYGYMSPLSDGNRRTLEEQQQFGNETLFPLDWVPESERRARLYGTAYVWTKANLEEENWSLHLLSEVRNSRRQALLYVAGGLMTLLLLTVAASVYRAAQLRNALAISNADRQRLTREIEERRIAEKKLESARTELAQKEQLAALGQLSASITHELGQPISAMRNYLVAEEIAANAGPNELWPRLSGLLDRMQRIVDQLRLFGRTSVSATTIFTVQDTVHAAVQLVQHTARDAGTDIILELPEGAVAVRGRPERFEQVIVNLLRNAIDATQGMDAAEVRLAMHQDTDSVVLSVADNGSGLGDLNIDDLSKPFFSTKPSGKGMGLGLAISGQIINEMHGALNARNAAHRGAVFEITLPKTGSADA</sequence>
<accession>A0A9Q2P1Z3</accession>
<dbReference type="Pfam" id="PF02518">
    <property type="entry name" value="HATPase_c"/>
    <property type="match status" value="1"/>
</dbReference>
<keyword evidence="7 15" id="KW-0812">Transmembrane</keyword>
<keyword evidence="11 15" id="KW-1133">Transmembrane helix</keyword>
<reference evidence="17 20" key="1">
    <citation type="submission" date="2021-01" db="EMBL/GenBank/DDBJ databases">
        <title>Diatom-associated Roseobacters Show Island Model of Population Structure.</title>
        <authorList>
            <person name="Qu L."/>
            <person name="Feng X."/>
            <person name="Chen Y."/>
            <person name="Li L."/>
            <person name="Wang X."/>
            <person name="Hu Z."/>
            <person name="Wang H."/>
            <person name="Luo H."/>
        </authorList>
    </citation>
    <scope>NUCLEOTIDE SEQUENCE</scope>
    <source>
        <strain evidence="18 20">CC28-63</strain>
        <strain evidence="17">CC28-69</strain>
    </source>
</reference>
<dbReference type="GeneID" id="62643039"/>
<dbReference type="GO" id="GO:0005524">
    <property type="term" value="F:ATP binding"/>
    <property type="evidence" value="ECO:0007669"/>
    <property type="project" value="UniProtKB-KW"/>
</dbReference>
<dbReference type="Proteomes" id="UP000755667">
    <property type="component" value="Unassembled WGS sequence"/>
</dbReference>
<feature type="transmembrane region" description="Helical" evidence="15">
    <location>
        <begin position="295"/>
        <end position="316"/>
    </location>
</feature>
<comment type="caution">
    <text evidence="17">The sequence shown here is derived from an EMBL/GenBank/DDBJ whole genome shotgun (WGS) entry which is preliminary data.</text>
</comment>
<evidence type="ECO:0000256" key="8">
    <source>
        <dbReference type="ARBA" id="ARBA00022741"/>
    </source>
</evidence>
<dbReference type="Gene3D" id="3.30.565.10">
    <property type="entry name" value="Histidine kinase-like ATPase, C-terminal domain"/>
    <property type="match status" value="1"/>
</dbReference>
<dbReference type="SUPFAM" id="SSF47384">
    <property type="entry name" value="Homodimeric domain of signal transducing histidine kinase"/>
    <property type="match status" value="1"/>
</dbReference>
<dbReference type="InterPro" id="IPR004358">
    <property type="entry name" value="Sig_transdc_His_kin-like_C"/>
</dbReference>